<name>A0A0F9LYQ2_9ZZZZ</name>
<proteinExistence type="predicted"/>
<organism evidence="1">
    <name type="scientific">marine sediment metagenome</name>
    <dbReference type="NCBI Taxonomy" id="412755"/>
    <lineage>
        <taxon>unclassified sequences</taxon>
        <taxon>metagenomes</taxon>
        <taxon>ecological metagenomes</taxon>
    </lineage>
</organism>
<gene>
    <name evidence="1" type="ORF">LCGC14_1450070</name>
</gene>
<dbReference type="EMBL" id="LAZR01009977">
    <property type="protein sequence ID" value="KKM69505.1"/>
    <property type="molecule type" value="Genomic_DNA"/>
</dbReference>
<protein>
    <submittedName>
        <fullName evidence="1">Uncharacterized protein</fullName>
    </submittedName>
</protein>
<accession>A0A0F9LYQ2</accession>
<sequence>MSDWALDMIEFLKEAHGNERLILELPAEDVQWLSERFARVSIALAKSLGMPIELYLQNIGVSWKSAPALRDLETMH</sequence>
<evidence type="ECO:0000313" key="1">
    <source>
        <dbReference type="EMBL" id="KKM69505.1"/>
    </source>
</evidence>
<comment type="caution">
    <text evidence="1">The sequence shown here is derived from an EMBL/GenBank/DDBJ whole genome shotgun (WGS) entry which is preliminary data.</text>
</comment>
<dbReference type="AlphaFoldDB" id="A0A0F9LYQ2"/>
<reference evidence="1" key="1">
    <citation type="journal article" date="2015" name="Nature">
        <title>Complex archaea that bridge the gap between prokaryotes and eukaryotes.</title>
        <authorList>
            <person name="Spang A."/>
            <person name="Saw J.H."/>
            <person name="Jorgensen S.L."/>
            <person name="Zaremba-Niedzwiedzka K."/>
            <person name="Martijn J."/>
            <person name="Lind A.E."/>
            <person name="van Eijk R."/>
            <person name="Schleper C."/>
            <person name="Guy L."/>
            <person name="Ettema T.J."/>
        </authorList>
    </citation>
    <scope>NUCLEOTIDE SEQUENCE</scope>
</reference>